<feature type="domain" description="CBM-cenC" evidence="3">
    <location>
        <begin position="312"/>
        <end position="425"/>
    </location>
</feature>
<evidence type="ECO:0000313" key="5">
    <source>
        <dbReference type="EMBL" id="PWE00322.1"/>
    </source>
</evidence>
<dbReference type="SUPFAM" id="SSF49785">
    <property type="entry name" value="Galactose-binding domain-like"/>
    <property type="match status" value="1"/>
</dbReference>
<dbReference type="InterPro" id="IPR008979">
    <property type="entry name" value="Galactose-bd-like_sf"/>
</dbReference>
<feature type="domain" description="Asl1-like glycosyl hydrolase catalytic" evidence="4">
    <location>
        <begin position="55"/>
        <end position="286"/>
    </location>
</feature>
<organism evidence="5 6">
    <name type="scientific">Marinilabilia rubra</name>
    <dbReference type="NCBI Taxonomy" id="2162893"/>
    <lineage>
        <taxon>Bacteria</taxon>
        <taxon>Pseudomonadati</taxon>
        <taxon>Bacteroidota</taxon>
        <taxon>Bacteroidia</taxon>
        <taxon>Marinilabiliales</taxon>
        <taxon>Marinilabiliaceae</taxon>
        <taxon>Marinilabilia</taxon>
    </lineage>
</organism>
<dbReference type="PANTHER" id="PTHR34154">
    <property type="entry name" value="ALKALI-SENSITIVE LINKAGE PROTEIN 1"/>
    <property type="match status" value="1"/>
</dbReference>
<reference evidence="5 6" key="1">
    <citation type="submission" date="2018-05" db="EMBL/GenBank/DDBJ databases">
        <title>Marinilabilia rubrum sp. nov., isolated from saltern sediment.</title>
        <authorList>
            <person name="Zhang R."/>
        </authorList>
    </citation>
    <scope>NUCLEOTIDE SEQUENCE [LARGE SCALE GENOMIC DNA]</scope>
    <source>
        <strain evidence="5 6">WTE16</strain>
    </source>
</reference>
<dbReference type="AlphaFoldDB" id="A0A2U2BB71"/>
<dbReference type="EMBL" id="QEWP01000003">
    <property type="protein sequence ID" value="PWE00322.1"/>
    <property type="molecule type" value="Genomic_DNA"/>
</dbReference>
<dbReference type="Pfam" id="PF11790">
    <property type="entry name" value="Glyco_hydro_cc"/>
    <property type="match status" value="1"/>
</dbReference>
<proteinExistence type="predicted"/>
<evidence type="ECO:0000256" key="1">
    <source>
        <dbReference type="ARBA" id="ARBA00022801"/>
    </source>
</evidence>
<dbReference type="OrthoDB" id="9809583at2"/>
<gene>
    <name evidence="5" type="ORF">DDZ16_05115</name>
</gene>
<dbReference type="InterPro" id="IPR053183">
    <property type="entry name" value="ASL1"/>
</dbReference>
<evidence type="ECO:0008006" key="7">
    <source>
        <dbReference type="Google" id="ProtNLM"/>
    </source>
</evidence>
<comment type="caution">
    <text evidence="5">The sequence shown here is derived from an EMBL/GenBank/DDBJ whole genome shotgun (WGS) entry which is preliminary data.</text>
</comment>
<dbReference type="RefSeq" id="WP_109263362.1">
    <property type="nucleotide sequence ID" value="NZ_QEWP01000003.1"/>
</dbReference>
<feature type="region of interest" description="Disordered" evidence="2">
    <location>
        <begin position="34"/>
        <end position="57"/>
    </location>
</feature>
<dbReference type="InterPro" id="IPR003305">
    <property type="entry name" value="CenC_carb-bd"/>
</dbReference>
<dbReference type="PROSITE" id="PS51257">
    <property type="entry name" value="PROKAR_LIPOPROTEIN"/>
    <property type="match status" value="1"/>
</dbReference>
<dbReference type="Gene3D" id="2.60.120.260">
    <property type="entry name" value="Galactose-binding domain-like"/>
    <property type="match status" value="1"/>
</dbReference>
<accession>A0A2U2BB71</accession>
<dbReference type="Pfam" id="PF02018">
    <property type="entry name" value="CBM_4_9"/>
    <property type="match status" value="1"/>
</dbReference>
<sequence length="451" mass="50816">MQKIIISIFMIMAALTGCEGIYSGQEFKIYEHEEPEGSQLPEIPEIGKKGIGKTTKDSDWSSKVSKLKIHWHYTWGNNLSIKEPDNVDYVPMIWGKNSIDEAKVDDLKTLRDEGKINFLLGFNEPDGEKQSNMTVAEAIEIWPLLEEVGVPLGSPAVVGIDNEWLTEFMAQVDANGLRVDFICVHKYGGPNAQGFLNKLDEVYAKYGLPIWITEFGVGDWKATTLEEHKYTPEQVLAFMQELLPELEDRSYIHRYAWFPAEQDHIALKTSALWDAEGVLTPLGEFYANFEPNDLIGPGKDDLVGPDELNPNSIVVNGGFESGVLDPWQGFKNGVSEIEPYAGLYCGNIRKKDGSLYQVVEVEPGATYEITFYGQWAEYSENTFNVVVKEETGDKAILLKEPIEANENGWTKNQVTFTASQETQVRLVWYKGKLKPAFPPFYLDNVECVKVE</sequence>
<evidence type="ECO:0000256" key="2">
    <source>
        <dbReference type="SAM" id="MobiDB-lite"/>
    </source>
</evidence>
<evidence type="ECO:0000259" key="4">
    <source>
        <dbReference type="Pfam" id="PF11790"/>
    </source>
</evidence>
<dbReference type="GO" id="GO:0016798">
    <property type="term" value="F:hydrolase activity, acting on glycosyl bonds"/>
    <property type="evidence" value="ECO:0007669"/>
    <property type="project" value="InterPro"/>
</dbReference>
<keyword evidence="6" id="KW-1185">Reference proteome</keyword>
<dbReference type="PANTHER" id="PTHR34154:SF3">
    <property type="entry name" value="ALKALI-SENSITIVE LINKAGE PROTEIN 1"/>
    <property type="match status" value="1"/>
</dbReference>
<dbReference type="Gene3D" id="3.20.20.80">
    <property type="entry name" value="Glycosidases"/>
    <property type="match status" value="1"/>
</dbReference>
<dbReference type="GO" id="GO:0071966">
    <property type="term" value="P:fungal-type cell wall polysaccharide metabolic process"/>
    <property type="evidence" value="ECO:0007669"/>
    <property type="project" value="TreeGrafter"/>
</dbReference>
<dbReference type="InterPro" id="IPR024655">
    <property type="entry name" value="Asl1_glyco_hydro_catalytic"/>
</dbReference>
<evidence type="ECO:0000313" key="6">
    <source>
        <dbReference type="Proteomes" id="UP000244956"/>
    </source>
</evidence>
<name>A0A2U2BB71_9BACT</name>
<evidence type="ECO:0000259" key="3">
    <source>
        <dbReference type="Pfam" id="PF02018"/>
    </source>
</evidence>
<dbReference type="Proteomes" id="UP000244956">
    <property type="component" value="Unassembled WGS sequence"/>
</dbReference>
<protein>
    <recommendedName>
        <fullName evidence="7">Asl1-like glycosyl hydrolase catalytic domain-containing protein</fullName>
    </recommendedName>
</protein>
<dbReference type="InterPro" id="IPR017853">
    <property type="entry name" value="GH"/>
</dbReference>
<keyword evidence="1" id="KW-0378">Hydrolase</keyword>
<dbReference type="SUPFAM" id="SSF51445">
    <property type="entry name" value="(Trans)glycosidases"/>
    <property type="match status" value="1"/>
</dbReference>